<dbReference type="GO" id="GO:0005615">
    <property type="term" value="C:extracellular space"/>
    <property type="evidence" value="ECO:0007669"/>
    <property type="project" value="TreeGrafter"/>
</dbReference>
<proteinExistence type="inferred from homology"/>
<dbReference type="AlphaFoldDB" id="Q4T3D3"/>
<dbReference type="KEGG" id="tng:GSTEN00007901G001"/>
<organism evidence="4">
    <name type="scientific">Tetraodon nigroviridis</name>
    <name type="common">Spotted green pufferfish</name>
    <name type="synonym">Chelonodon nigroviridis</name>
    <dbReference type="NCBI Taxonomy" id="99883"/>
    <lineage>
        <taxon>Eukaryota</taxon>
        <taxon>Metazoa</taxon>
        <taxon>Chordata</taxon>
        <taxon>Craniata</taxon>
        <taxon>Vertebrata</taxon>
        <taxon>Euteleostomi</taxon>
        <taxon>Actinopterygii</taxon>
        <taxon>Neopterygii</taxon>
        <taxon>Teleostei</taxon>
        <taxon>Neoteleostei</taxon>
        <taxon>Acanthomorphata</taxon>
        <taxon>Eupercaria</taxon>
        <taxon>Tetraodontiformes</taxon>
        <taxon>Tetradontoidea</taxon>
        <taxon>Tetraodontidae</taxon>
        <taxon>Tetraodon</taxon>
    </lineage>
</organism>
<evidence type="ECO:0000256" key="1">
    <source>
        <dbReference type="ARBA" id="ARBA00044953"/>
    </source>
</evidence>
<feature type="compositionally biased region" description="Polar residues" evidence="2">
    <location>
        <begin position="87"/>
        <end position="102"/>
    </location>
</feature>
<dbReference type="OrthoDB" id="413402at2759"/>
<dbReference type="Pfam" id="PF10223">
    <property type="entry name" value="Menorin_N"/>
    <property type="match status" value="2"/>
</dbReference>
<gene>
    <name evidence="4" type="ORF">GSTENG00007901001</name>
</gene>
<feature type="domain" description="Menorin-like" evidence="3">
    <location>
        <begin position="151"/>
        <end position="191"/>
    </location>
</feature>
<comment type="caution">
    <text evidence="4">The sequence shown here is derived from an EMBL/GenBank/DDBJ whole genome shotgun (WGS) entry which is preliminary data.</text>
</comment>
<dbReference type="InterPro" id="IPR019356">
    <property type="entry name" value="Menorin_dom"/>
</dbReference>
<evidence type="ECO:0000313" key="4">
    <source>
        <dbReference type="EMBL" id="CAF92599.1"/>
    </source>
</evidence>
<reference evidence="4" key="1">
    <citation type="journal article" date="2004" name="Nature">
        <title>Genome duplication in the teleost fish Tetraodon nigroviridis reveals the early vertebrate proto-karyotype.</title>
        <authorList>
            <person name="Jaillon O."/>
            <person name="Aury J.-M."/>
            <person name="Brunet F."/>
            <person name="Petit J.-L."/>
            <person name="Stange-Thomann N."/>
            <person name="Mauceli E."/>
            <person name="Bouneau L."/>
            <person name="Fischer C."/>
            <person name="Ozouf-Costaz C."/>
            <person name="Bernot A."/>
            <person name="Nicaud S."/>
            <person name="Jaffe D."/>
            <person name="Fisher S."/>
            <person name="Lutfalla G."/>
            <person name="Dossat C."/>
            <person name="Segurens B."/>
            <person name="Dasilva C."/>
            <person name="Salanoubat M."/>
            <person name="Levy M."/>
            <person name="Boudet N."/>
            <person name="Castellano S."/>
            <person name="Anthouard V."/>
            <person name="Jubin C."/>
            <person name="Castelli V."/>
            <person name="Katinka M."/>
            <person name="Vacherie B."/>
            <person name="Biemont C."/>
            <person name="Skalli Z."/>
            <person name="Cattolico L."/>
            <person name="Poulain J."/>
            <person name="De Berardinis V."/>
            <person name="Cruaud C."/>
            <person name="Duprat S."/>
            <person name="Brottier P."/>
            <person name="Coutanceau J.-P."/>
            <person name="Gouzy J."/>
            <person name="Parra G."/>
            <person name="Lardier G."/>
            <person name="Chapple C."/>
            <person name="McKernan K.J."/>
            <person name="McEwan P."/>
            <person name="Bosak S."/>
            <person name="Kellis M."/>
            <person name="Volff J.-N."/>
            <person name="Guigo R."/>
            <person name="Zody M.C."/>
            <person name="Mesirov J."/>
            <person name="Lindblad-Toh K."/>
            <person name="Birren B."/>
            <person name="Nusbaum C."/>
            <person name="Kahn D."/>
            <person name="Robinson-Rechavi M."/>
            <person name="Laudet V."/>
            <person name="Schachter V."/>
            <person name="Quetier F."/>
            <person name="Saurin W."/>
            <person name="Scarpelli C."/>
            <person name="Wincker P."/>
            <person name="Lander E.S."/>
            <person name="Weissenbach J."/>
            <person name="Roest Crollius H."/>
        </authorList>
    </citation>
    <scope>NUCLEOTIDE SEQUENCE [LARGE SCALE GENOMIC DNA]</scope>
</reference>
<protein>
    <submittedName>
        <fullName evidence="4">(spotted green pufferfish) hypothetical protein</fullName>
    </submittedName>
</protein>
<evidence type="ECO:0000256" key="2">
    <source>
        <dbReference type="SAM" id="MobiDB-lite"/>
    </source>
</evidence>
<feature type="domain" description="Menorin-like" evidence="3">
    <location>
        <begin position="12"/>
        <end position="75"/>
    </location>
</feature>
<dbReference type="PANTHER" id="PTHR21184">
    <property type="entry name" value="MENORIN (DENDRITIC BRANCHING PROTEIN)"/>
    <property type="match status" value="1"/>
</dbReference>
<name>Q4T3D3_TETNG</name>
<accession>Q4T3D3</accession>
<feature type="region of interest" description="Disordered" evidence="2">
    <location>
        <begin position="73"/>
        <end position="103"/>
    </location>
</feature>
<sequence>MWPKEAFAVTRRPLTDVCSSGSAHMLEADVLMREAEPREPVMAHPPDTDSDITLREWLEEVKDHQKGIKLDFKRLQLGHGPQDGGPVSSSPTRRLLPSTSGASGPVLRPAGLAAAAVRAVRRLLAQGPGGSLPGSCQVPAGVRTSVDSLLVPRYTLTVWTGQRDQLSPQDLLAYQQVLDRSRIYYDLPPSLRTPLGDGGQDSQGAKVSVDHWN</sequence>
<feature type="region of interest" description="Disordered" evidence="2">
    <location>
        <begin position="192"/>
        <end position="213"/>
    </location>
</feature>
<comment type="similarity">
    <text evidence="1">Belongs to the menorin family.</text>
</comment>
<evidence type="ECO:0000259" key="3">
    <source>
        <dbReference type="Pfam" id="PF10223"/>
    </source>
</evidence>
<dbReference type="EMBL" id="CAAE01010097">
    <property type="protein sequence ID" value="CAF92599.1"/>
    <property type="molecule type" value="Genomic_DNA"/>
</dbReference>
<reference evidence="4" key="2">
    <citation type="submission" date="2004-02" db="EMBL/GenBank/DDBJ databases">
        <authorList>
            <consortium name="Genoscope"/>
            <consortium name="Whitehead Institute Centre for Genome Research"/>
        </authorList>
    </citation>
    <scope>NUCLEOTIDE SEQUENCE</scope>
</reference>
<dbReference type="PANTHER" id="PTHR21184:SF3">
    <property type="entry name" value="PROTEIN FAM151B"/>
    <property type="match status" value="1"/>
</dbReference>